<dbReference type="AlphaFoldDB" id="A0A3P6QUG4"/>
<proteinExistence type="predicted"/>
<name>A0A3P6QUG4_DIBLA</name>
<dbReference type="EMBL" id="UYRU01018933">
    <property type="protein sequence ID" value="VDK54052.1"/>
    <property type="molecule type" value="Genomic_DNA"/>
</dbReference>
<evidence type="ECO:0000313" key="2">
    <source>
        <dbReference type="Proteomes" id="UP000281553"/>
    </source>
</evidence>
<feature type="non-terminal residue" evidence="1">
    <location>
        <position position="334"/>
    </location>
</feature>
<gene>
    <name evidence="1" type="ORF">DILT_LOCUS2006</name>
</gene>
<keyword evidence="2" id="KW-1185">Reference proteome</keyword>
<sequence length="334" mass="36559">MSEELNATMEEMRVATEKLNSATETVLEVKGEIAELLSVEQVDAETIDSCNKRFQTLKTTVPQTLAELKKLTQQASRIRTPGAELKEAISQANSLLTETQADFEKLKSHMQATSTSWTGVCNLAEEIFEAVSSNMASLRQSVYLKLPIASTGDLKTRLAGLKGLVKDCDYAIEALANKSAESRTFKCAPTDFGLAPLSDKVRHFLTQSRGLPVCTTESKMQEVEEAFQTYAEWLARAVDEVTAILQSAESWLINANQLEGQLRVSSSELESEAARPSPSLNFSADTQDTARDLGLARVRSLAQKVLTSHSDSLEGLQRTAESRLTDSGFNLSNI</sequence>
<accession>A0A3P6QUG4</accession>
<protein>
    <submittedName>
        <fullName evidence="1">Uncharacterized protein</fullName>
    </submittedName>
</protein>
<reference evidence="1 2" key="1">
    <citation type="submission" date="2018-11" db="EMBL/GenBank/DDBJ databases">
        <authorList>
            <consortium name="Pathogen Informatics"/>
        </authorList>
    </citation>
    <scope>NUCLEOTIDE SEQUENCE [LARGE SCALE GENOMIC DNA]</scope>
</reference>
<dbReference type="Proteomes" id="UP000281553">
    <property type="component" value="Unassembled WGS sequence"/>
</dbReference>
<organism evidence="1 2">
    <name type="scientific">Dibothriocephalus latus</name>
    <name type="common">Fish tapeworm</name>
    <name type="synonym">Diphyllobothrium latum</name>
    <dbReference type="NCBI Taxonomy" id="60516"/>
    <lineage>
        <taxon>Eukaryota</taxon>
        <taxon>Metazoa</taxon>
        <taxon>Spiralia</taxon>
        <taxon>Lophotrochozoa</taxon>
        <taxon>Platyhelminthes</taxon>
        <taxon>Cestoda</taxon>
        <taxon>Eucestoda</taxon>
        <taxon>Diphyllobothriidea</taxon>
        <taxon>Diphyllobothriidae</taxon>
        <taxon>Dibothriocephalus</taxon>
    </lineage>
</organism>
<evidence type="ECO:0000313" key="1">
    <source>
        <dbReference type="EMBL" id="VDK54052.1"/>
    </source>
</evidence>